<dbReference type="EMBL" id="JACOOS010000013">
    <property type="protein sequence ID" value="MBC5678231.1"/>
    <property type="molecule type" value="Genomic_DNA"/>
</dbReference>
<dbReference type="Proteomes" id="UP000635828">
    <property type="component" value="Unassembled WGS sequence"/>
</dbReference>
<accession>A0ABR7FUS9</accession>
<gene>
    <name evidence="1" type="ORF">H8S22_11650</name>
</gene>
<dbReference type="RefSeq" id="WP_186992502.1">
    <property type="nucleotide sequence ID" value="NZ_JACOOS010000013.1"/>
</dbReference>
<proteinExistence type="predicted"/>
<comment type="caution">
    <text evidence="1">The sequence shown here is derived from an EMBL/GenBank/DDBJ whole genome shotgun (WGS) entry which is preliminary data.</text>
</comment>
<evidence type="ECO:0000313" key="2">
    <source>
        <dbReference type="Proteomes" id="UP000635828"/>
    </source>
</evidence>
<keyword evidence="2" id="KW-1185">Reference proteome</keyword>
<reference evidence="1 2" key="1">
    <citation type="submission" date="2020-08" db="EMBL/GenBank/DDBJ databases">
        <title>Genome public.</title>
        <authorList>
            <person name="Liu C."/>
            <person name="Sun Q."/>
        </authorList>
    </citation>
    <scope>NUCLEOTIDE SEQUENCE [LARGE SCALE GENOMIC DNA]</scope>
    <source>
        <strain evidence="1 2">NSJ-7</strain>
    </source>
</reference>
<evidence type="ECO:0000313" key="1">
    <source>
        <dbReference type="EMBL" id="MBC5678231.1"/>
    </source>
</evidence>
<sequence>MEIRRLVIDLDRAILEINGQKVEEPMEVELPGPEGWPLRKLFNYENIEIPYIMDKNFKKLSVIQEEASKDAPEN</sequence>
<protein>
    <submittedName>
        <fullName evidence="1">Uncharacterized protein</fullName>
    </submittedName>
</protein>
<organism evidence="1 2">
    <name type="scientific">Anaerostipes hominis</name>
    <name type="common">ex Liu et al. 2021</name>
    <dbReference type="NCBI Taxonomy" id="2763018"/>
    <lineage>
        <taxon>Bacteria</taxon>
        <taxon>Bacillati</taxon>
        <taxon>Bacillota</taxon>
        <taxon>Clostridia</taxon>
        <taxon>Lachnospirales</taxon>
        <taxon>Lachnospiraceae</taxon>
        <taxon>Anaerostipes</taxon>
    </lineage>
</organism>
<name>A0ABR7FUS9_9FIRM</name>